<reference evidence="1" key="1">
    <citation type="submission" date="2021-02" db="EMBL/GenBank/DDBJ databases">
        <authorList>
            <consortium name="DOE Joint Genome Institute"/>
            <person name="Ahrendt S."/>
            <person name="Looney B.P."/>
            <person name="Miyauchi S."/>
            <person name="Morin E."/>
            <person name="Drula E."/>
            <person name="Courty P.E."/>
            <person name="Chicoki N."/>
            <person name="Fauchery L."/>
            <person name="Kohler A."/>
            <person name="Kuo A."/>
            <person name="Labutti K."/>
            <person name="Pangilinan J."/>
            <person name="Lipzen A."/>
            <person name="Riley R."/>
            <person name="Andreopoulos W."/>
            <person name="He G."/>
            <person name="Johnson J."/>
            <person name="Barry K.W."/>
            <person name="Grigoriev I.V."/>
            <person name="Nagy L."/>
            <person name="Hibbett D."/>
            <person name="Henrissat B."/>
            <person name="Matheny P.B."/>
            <person name="Labbe J."/>
            <person name="Martin F."/>
        </authorList>
    </citation>
    <scope>NUCLEOTIDE SEQUENCE</scope>
    <source>
        <strain evidence="1">FP105234-sp</strain>
    </source>
</reference>
<reference evidence="1" key="2">
    <citation type="journal article" date="2022" name="New Phytol.">
        <title>Evolutionary transition to the ectomycorrhizal habit in the genomes of a hyperdiverse lineage of mushroom-forming fungi.</title>
        <authorList>
            <person name="Looney B."/>
            <person name="Miyauchi S."/>
            <person name="Morin E."/>
            <person name="Drula E."/>
            <person name="Courty P.E."/>
            <person name="Kohler A."/>
            <person name="Kuo A."/>
            <person name="LaButti K."/>
            <person name="Pangilinan J."/>
            <person name="Lipzen A."/>
            <person name="Riley R."/>
            <person name="Andreopoulos W."/>
            <person name="He G."/>
            <person name="Johnson J."/>
            <person name="Nolan M."/>
            <person name="Tritt A."/>
            <person name="Barry K.W."/>
            <person name="Grigoriev I.V."/>
            <person name="Nagy L.G."/>
            <person name="Hibbett D."/>
            <person name="Henrissat B."/>
            <person name="Matheny P.B."/>
            <person name="Labbe J."/>
            <person name="Martin F.M."/>
        </authorList>
    </citation>
    <scope>NUCLEOTIDE SEQUENCE</scope>
    <source>
        <strain evidence="1">FP105234-sp</strain>
    </source>
</reference>
<proteinExistence type="predicted"/>
<evidence type="ECO:0000313" key="2">
    <source>
        <dbReference type="Proteomes" id="UP000814033"/>
    </source>
</evidence>
<keyword evidence="2" id="KW-1185">Reference proteome</keyword>
<organism evidence="1 2">
    <name type="scientific">Auriscalpium vulgare</name>
    <dbReference type="NCBI Taxonomy" id="40419"/>
    <lineage>
        <taxon>Eukaryota</taxon>
        <taxon>Fungi</taxon>
        <taxon>Dikarya</taxon>
        <taxon>Basidiomycota</taxon>
        <taxon>Agaricomycotina</taxon>
        <taxon>Agaricomycetes</taxon>
        <taxon>Russulales</taxon>
        <taxon>Auriscalpiaceae</taxon>
        <taxon>Auriscalpium</taxon>
    </lineage>
</organism>
<comment type="caution">
    <text evidence="1">The sequence shown here is derived from an EMBL/GenBank/DDBJ whole genome shotgun (WGS) entry which is preliminary data.</text>
</comment>
<name>A0ACB8S381_9AGAM</name>
<evidence type="ECO:0000313" key="1">
    <source>
        <dbReference type="EMBL" id="KAI0050288.1"/>
    </source>
</evidence>
<accession>A0ACB8S381</accession>
<gene>
    <name evidence="1" type="ORF">FA95DRAFT_1581282</name>
</gene>
<dbReference type="EMBL" id="MU275863">
    <property type="protein sequence ID" value="KAI0050288.1"/>
    <property type="molecule type" value="Genomic_DNA"/>
</dbReference>
<dbReference type="Proteomes" id="UP000814033">
    <property type="component" value="Unassembled WGS sequence"/>
</dbReference>
<protein>
    <submittedName>
        <fullName evidence="1">Uncharacterized protein</fullName>
    </submittedName>
</protein>
<sequence length="151" mass="16942">MNTCRLGDSYYIAAGETRGVTKKTFIVTGAYSIQCCPFTRVDDELEYICRMAKQWIKSWRNPFATASWMHLIFARCHAFEDGNGRMSRMLASIPLMRHGFPAISITTAVTKTYYPAINEAYDGVHASLVRCMVQGMRETIALVHVSNDGAS</sequence>